<feature type="compositionally biased region" description="Polar residues" evidence="1">
    <location>
        <begin position="598"/>
        <end position="614"/>
    </location>
</feature>
<feature type="region of interest" description="Disordered" evidence="1">
    <location>
        <begin position="586"/>
        <end position="630"/>
    </location>
</feature>
<evidence type="ECO:0000313" key="3">
    <source>
        <dbReference type="Proteomes" id="UP000176998"/>
    </source>
</evidence>
<sequence length="996" mass="111066">MYFLHKRRCQIVTQLMLTFEDETDVDDTPREAISDDVGGMSVEEKLRLWANKMDVTCVSPPQQDRFQGIEDTEEDTLGPVAMPEYRSIVLSGNAFQWLVACLKTEMSLQCDQDHSGNNTRREIRQAILECLPTGRISKKNSPKIHTVRFRLLEWPFIAASAWQPMDREAELFVRRPTFESIIVAYCKDGGQAISIKRYLAQVWPSTWSSLLNLLLPVMDYFEDHSPHEPCIGTSISLSLSWEYEAENFIVDLVHNYCTNLRATFEGNHLVVTVQAPSYLIAEFGEQLAWLSAAVSRHFDGPIAHRTPAIFRKSVDEARYCEDLIGFDIAVEEEVKKCLTPQEARWTQVLDRRFVAIAGFPVLSRPAKLPGTEVSWEILEAFLGEYNFMNREGQVFLEGSDKTVALVKYHREVYLWRNVSSGERPCCHSTGESKDDFTDVMVCELLKFQISRHILDSVDEAAIGTNPYFHDKEATSAPGFSNRMHWTTPGQNLSRITGRVLNTSTTGKDDEHSIIDLTLDGPSPKDASCHFDVTDKSETSFESDLLSISDLSDEASLPRLSENDPVFLVIKDVALTLLTKHRFQTRGKTTGGGGVPASVASTNPQGQALPLNSEQLPAKGKRKVADELDSEQGSKKKIYSAKKQEPTLACPFWKLDPLQHHNCARRKLTRVRDVKQHLNRGHTPKHYCQRCLRLFADDYALCQHVSDENGWTCPLSAPDTLNGVSHEQSRKLHRKSAPSLSDENQWFAIWEILFPGKTRPRSAYMNPEISEDLEAFQQHLDSRAGPVLHQALELAGLLEGITTEEETQLVQRVISQALFRMQRDWLSSRSLIPQATNSVASFVQTPRSNIHASSFGTPAASSADSGIALGPQNDSVNIQLAGSHGPLPSNADALAGQHSSFASAPQTLGGTLDFTQPTLSGLSNLPTEAFHWGQTDRPYEAGLAAADFAVMTHDHMSFAALDIPCFDVGGTEAQIELARMEGNAEELRSPRTHTSAL</sequence>
<dbReference type="GeneID" id="34558016"/>
<dbReference type="RefSeq" id="XP_022477103.1">
    <property type="nucleotide sequence ID" value="XM_022616506.1"/>
</dbReference>
<protein>
    <recommendedName>
        <fullName evidence="4">C2H2-type domain-containing protein</fullName>
    </recommendedName>
</protein>
<dbReference type="Proteomes" id="UP000176998">
    <property type="component" value="Unassembled WGS sequence"/>
</dbReference>
<dbReference type="STRING" id="1209926.A0A1G4BF14"/>
<dbReference type="AlphaFoldDB" id="A0A1G4BF14"/>
<dbReference type="EMBL" id="MJBS01000032">
    <property type="protein sequence ID" value="OHE99958.1"/>
    <property type="molecule type" value="Genomic_DNA"/>
</dbReference>
<gene>
    <name evidence="2" type="ORF">CORC01_04859</name>
</gene>
<name>A0A1G4BF14_9PEZI</name>
<evidence type="ECO:0000256" key="1">
    <source>
        <dbReference type="SAM" id="MobiDB-lite"/>
    </source>
</evidence>
<evidence type="ECO:0000313" key="2">
    <source>
        <dbReference type="EMBL" id="OHE99958.1"/>
    </source>
</evidence>
<organism evidence="2 3">
    <name type="scientific">Colletotrichum orchidophilum</name>
    <dbReference type="NCBI Taxonomy" id="1209926"/>
    <lineage>
        <taxon>Eukaryota</taxon>
        <taxon>Fungi</taxon>
        <taxon>Dikarya</taxon>
        <taxon>Ascomycota</taxon>
        <taxon>Pezizomycotina</taxon>
        <taxon>Sordariomycetes</taxon>
        <taxon>Hypocreomycetidae</taxon>
        <taxon>Glomerellales</taxon>
        <taxon>Glomerellaceae</taxon>
        <taxon>Colletotrichum</taxon>
    </lineage>
</organism>
<dbReference type="PANTHER" id="PTHR38166">
    <property type="entry name" value="C2H2-TYPE DOMAIN-CONTAINING PROTEIN-RELATED"/>
    <property type="match status" value="1"/>
</dbReference>
<accession>A0A1G4BF14</accession>
<proteinExistence type="predicted"/>
<keyword evidence="3" id="KW-1185">Reference proteome</keyword>
<dbReference type="PANTHER" id="PTHR38166:SF1">
    <property type="entry name" value="C2H2-TYPE DOMAIN-CONTAINING PROTEIN"/>
    <property type="match status" value="1"/>
</dbReference>
<dbReference type="OrthoDB" id="3521097at2759"/>
<reference evidence="2 3" key="1">
    <citation type="submission" date="2016-09" db="EMBL/GenBank/DDBJ databases">
        <authorList>
            <person name="Capua I."/>
            <person name="De Benedictis P."/>
            <person name="Joannis T."/>
            <person name="Lombin L.H."/>
            <person name="Cattoli G."/>
        </authorList>
    </citation>
    <scope>NUCLEOTIDE SEQUENCE [LARGE SCALE GENOMIC DNA]</scope>
    <source>
        <strain evidence="2 3">IMI 309357</strain>
    </source>
</reference>
<evidence type="ECO:0008006" key="4">
    <source>
        <dbReference type="Google" id="ProtNLM"/>
    </source>
</evidence>
<comment type="caution">
    <text evidence="2">The sequence shown here is derived from an EMBL/GenBank/DDBJ whole genome shotgun (WGS) entry which is preliminary data.</text>
</comment>